<dbReference type="EMBL" id="VSWD01000005">
    <property type="protein sequence ID" value="KAK3102724.1"/>
    <property type="molecule type" value="Genomic_DNA"/>
</dbReference>
<dbReference type="Proteomes" id="UP001186944">
    <property type="component" value="Unassembled WGS sequence"/>
</dbReference>
<dbReference type="GO" id="GO:0006753">
    <property type="term" value="P:nucleoside phosphate metabolic process"/>
    <property type="evidence" value="ECO:0007669"/>
    <property type="project" value="TreeGrafter"/>
</dbReference>
<evidence type="ECO:0000259" key="2">
    <source>
        <dbReference type="PROSITE" id="PS51462"/>
    </source>
</evidence>
<feature type="non-terminal residue" evidence="3">
    <location>
        <position position="1"/>
    </location>
</feature>
<comment type="caution">
    <text evidence="3">The sequence shown here is derived from an EMBL/GenBank/DDBJ whole genome shotgun (WGS) entry which is preliminary data.</text>
</comment>
<organism evidence="3 4">
    <name type="scientific">Pinctada imbricata</name>
    <name type="common">Atlantic pearl-oyster</name>
    <name type="synonym">Pinctada martensii</name>
    <dbReference type="NCBI Taxonomy" id="66713"/>
    <lineage>
        <taxon>Eukaryota</taxon>
        <taxon>Metazoa</taxon>
        <taxon>Spiralia</taxon>
        <taxon>Lophotrochozoa</taxon>
        <taxon>Mollusca</taxon>
        <taxon>Bivalvia</taxon>
        <taxon>Autobranchia</taxon>
        <taxon>Pteriomorphia</taxon>
        <taxon>Pterioida</taxon>
        <taxon>Pterioidea</taxon>
        <taxon>Pteriidae</taxon>
        <taxon>Pinctada</taxon>
    </lineage>
</organism>
<proteinExistence type="predicted"/>
<dbReference type="InterPro" id="IPR020084">
    <property type="entry name" value="NUDIX_hydrolase_CS"/>
</dbReference>
<dbReference type="PROSITE" id="PS00893">
    <property type="entry name" value="NUDIX_BOX"/>
    <property type="match status" value="1"/>
</dbReference>
<dbReference type="AlphaFoldDB" id="A0AA88YCX9"/>
<gene>
    <name evidence="3" type="ORF">FSP39_013446</name>
</gene>
<reference evidence="3" key="1">
    <citation type="submission" date="2019-08" db="EMBL/GenBank/DDBJ databases">
        <title>The improved chromosome-level genome for the pearl oyster Pinctada fucata martensii using PacBio sequencing and Hi-C.</title>
        <authorList>
            <person name="Zheng Z."/>
        </authorList>
    </citation>
    <scope>NUCLEOTIDE SEQUENCE</scope>
    <source>
        <strain evidence="3">ZZ-2019</strain>
        <tissue evidence="3">Adductor muscle</tissue>
    </source>
</reference>
<dbReference type="Gene3D" id="3.90.79.10">
    <property type="entry name" value="Nucleoside Triphosphate Pyrophosphohydrolase"/>
    <property type="match status" value="1"/>
</dbReference>
<name>A0AA88YCX9_PINIB</name>
<evidence type="ECO:0000313" key="3">
    <source>
        <dbReference type="EMBL" id="KAK3102724.1"/>
    </source>
</evidence>
<dbReference type="GO" id="GO:0005634">
    <property type="term" value="C:nucleus"/>
    <property type="evidence" value="ECO:0007669"/>
    <property type="project" value="TreeGrafter"/>
</dbReference>
<evidence type="ECO:0000256" key="1">
    <source>
        <dbReference type="ARBA" id="ARBA00022801"/>
    </source>
</evidence>
<sequence length="119" mass="13606">YFSNRKLSRGKWLSLNEMTYTDPTGRKRKWELVKRTTKQPGTVDAVGIIAIIKRLLKYDCIVLVRQYRPPMRACTIEFPAGLVDPAESTETCAVRELKEETGYTGVVKHSSPGIYNYSF</sequence>
<dbReference type="Pfam" id="PF00293">
    <property type="entry name" value="NUDIX"/>
    <property type="match status" value="1"/>
</dbReference>
<keyword evidence="4" id="KW-1185">Reference proteome</keyword>
<dbReference type="SUPFAM" id="SSF55811">
    <property type="entry name" value="Nudix"/>
    <property type="match status" value="1"/>
</dbReference>
<feature type="domain" description="Nudix hydrolase" evidence="2">
    <location>
        <begin position="41"/>
        <end position="119"/>
    </location>
</feature>
<dbReference type="GO" id="GO:0019693">
    <property type="term" value="P:ribose phosphate metabolic process"/>
    <property type="evidence" value="ECO:0007669"/>
    <property type="project" value="TreeGrafter"/>
</dbReference>
<dbReference type="GO" id="GO:0047631">
    <property type="term" value="F:ADP-ribose diphosphatase activity"/>
    <property type="evidence" value="ECO:0007669"/>
    <property type="project" value="TreeGrafter"/>
</dbReference>
<dbReference type="PROSITE" id="PS51462">
    <property type="entry name" value="NUDIX"/>
    <property type="match status" value="1"/>
</dbReference>
<dbReference type="PANTHER" id="PTHR11839">
    <property type="entry name" value="UDP/ADP-SUGAR PYROPHOSPHATASE"/>
    <property type="match status" value="1"/>
</dbReference>
<accession>A0AA88YCX9</accession>
<protein>
    <recommendedName>
        <fullName evidence="2">Nudix hydrolase domain-containing protein</fullName>
    </recommendedName>
</protein>
<evidence type="ECO:0000313" key="4">
    <source>
        <dbReference type="Proteomes" id="UP001186944"/>
    </source>
</evidence>
<keyword evidence="1" id="KW-0378">Hydrolase</keyword>
<dbReference type="PANTHER" id="PTHR11839:SF1">
    <property type="entry name" value="ADP-SUGAR PYROPHOSPHATASE"/>
    <property type="match status" value="1"/>
</dbReference>
<dbReference type="InterPro" id="IPR000086">
    <property type="entry name" value="NUDIX_hydrolase_dom"/>
</dbReference>
<dbReference type="InterPro" id="IPR015797">
    <property type="entry name" value="NUDIX_hydrolase-like_dom_sf"/>
</dbReference>